<protein>
    <submittedName>
        <fullName evidence="2">Sigma-70 region 4 domain-containing protein</fullName>
    </submittedName>
</protein>
<dbReference type="Pfam" id="PF08281">
    <property type="entry name" value="Sigma70_r4_2"/>
    <property type="match status" value="1"/>
</dbReference>
<accession>A0ABT8C6B2</accession>
<dbReference type="SUPFAM" id="SSF88659">
    <property type="entry name" value="Sigma3 and sigma4 domains of RNA polymerase sigma factors"/>
    <property type="match status" value="1"/>
</dbReference>
<dbReference type="InterPro" id="IPR013249">
    <property type="entry name" value="RNA_pol_sigma70_r4_t2"/>
</dbReference>
<dbReference type="RefSeq" id="WP_163384135.1">
    <property type="nucleotide sequence ID" value="NZ_JAUFQS010000004.1"/>
</dbReference>
<proteinExistence type="predicted"/>
<feature type="domain" description="RNA polymerase sigma factor 70 region 4 type 2" evidence="1">
    <location>
        <begin position="1"/>
        <end position="46"/>
    </location>
</feature>
<sequence>MELLPAGYRKVFELFVFEGLSHEEIGKELSISQNTSKSQLSRASIHLQRLLQIDPRNN</sequence>
<dbReference type="EMBL" id="JAUFQS010000004">
    <property type="protein sequence ID" value="MDN3687255.1"/>
    <property type="molecule type" value="Genomic_DNA"/>
</dbReference>
<comment type="caution">
    <text evidence="2">The sequence shown here is derived from an EMBL/GenBank/DDBJ whole genome shotgun (WGS) entry which is preliminary data.</text>
</comment>
<dbReference type="Gene3D" id="1.10.10.10">
    <property type="entry name" value="Winged helix-like DNA-binding domain superfamily/Winged helix DNA-binding domain"/>
    <property type="match status" value="1"/>
</dbReference>
<evidence type="ECO:0000313" key="3">
    <source>
        <dbReference type="Proteomes" id="UP001236663"/>
    </source>
</evidence>
<name>A0ABT8C6B2_9BACT</name>
<dbReference type="Proteomes" id="UP001236663">
    <property type="component" value="Unassembled WGS sequence"/>
</dbReference>
<dbReference type="CDD" id="cd06171">
    <property type="entry name" value="Sigma70_r4"/>
    <property type="match status" value="1"/>
</dbReference>
<keyword evidence="3" id="KW-1185">Reference proteome</keyword>
<organism evidence="2 3">
    <name type="scientific">Cyclobacterium jeungdonense</name>
    <dbReference type="NCBI Taxonomy" id="708087"/>
    <lineage>
        <taxon>Bacteria</taxon>
        <taxon>Pseudomonadati</taxon>
        <taxon>Bacteroidota</taxon>
        <taxon>Cytophagia</taxon>
        <taxon>Cytophagales</taxon>
        <taxon>Cyclobacteriaceae</taxon>
        <taxon>Cyclobacterium</taxon>
    </lineage>
</organism>
<gene>
    <name evidence="2" type="ORF">QWZ15_05410</name>
</gene>
<reference evidence="3" key="1">
    <citation type="journal article" date="2019" name="Int. J. Syst. Evol. Microbiol.">
        <title>The Global Catalogue of Microorganisms (GCM) 10K type strain sequencing project: providing services to taxonomists for standard genome sequencing and annotation.</title>
        <authorList>
            <consortium name="The Broad Institute Genomics Platform"/>
            <consortium name="The Broad Institute Genome Sequencing Center for Infectious Disease"/>
            <person name="Wu L."/>
            <person name="Ma J."/>
        </authorList>
    </citation>
    <scope>NUCLEOTIDE SEQUENCE [LARGE SCALE GENOMIC DNA]</scope>
    <source>
        <strain evidence="3">CECT 7706</strain>
    </source>
</reference>
<dbReference type="InterPro" id="IPR013324">
    <property type="entry name" value="RNA_pol_sigma_r3/r4-like"/>
</dbReference>
<dbReference type="InterPro" id="IPR036388">
    <property type="entry name" value="WH-like_DNA-bd_sf"/>
</dbReference>
<evidence type="ECO:0000313" key="2">
    <source>
        <dbReference type="EMBL" id="MDN3687255.1"/>
    </source>
</evidence>
<evidence type="ECO:0000259" key="1">
    <source>
        <dbReference type="Pfam" id="PF08281"/>
    </source>
</evidence>